<reference evidence="2 3" key="1">
    <citation type="journal article" date="2012" name="Genome Biol.">
        <title>Sequencing three crocodilian genomes to illuminate the evolution of archosaurs and amniotes.</title>
        <authorList>
            <person name="St John J.A."/>
            <person name="Braun E.L."/>
            <person name="Isberg S.R."/>
            <person name="Miles L.G."/>
            <person name="Chong A.Y."/>
            <person name="Gongora J."/>
            <person name="Dalzell P."/>
            <person name="Moran C."/>
            <person name="Bed'hom B."/>
            <person name="Abzhanov A."/>
            <person name="Burgess S.C."/>
            <person name="Cooksey A.M."/>
            <person name="Castoe T.A."/>
            <person name="Crawford N.G."/>
            <person name="Densmore L.D."/>
            <person name="Drew J.C."/>
            <person name="Edwards S.V."/>
            <person name="Faircloth B.C."/>
            <person name="Fujita M.K."/>
            <person name="Greenwold M.J."/>
            <person name="Hoffmann F.G."/>
            <person name="Howard J.M."/>
            <person name="Iguchi T."/>
            <person name="Janes D.E."/>
            <person name="Khan S.Y."/>
            <person name="Kohno S."/>
            <person name="de Koning A.J."/>
            <person name="Lance S.L."/>
            <person name="McCarthy F.M."/>
            <person name="McCormack J.E."/>
            <person name="Merchant M.E."/>
            <person name="Peterson D.G."/>
            <person name="Pollock D.D."/>
            <person name="Pourmand N."/>
            <person name="Raney B.J."/>
            <person name="Roessler K.A."/>
            <person name="Sanford J.R."/>
            <person name="Sawyer R.H."/>
            <person name="Schmidt C.J."/>
            <person name="Triplett E.W."/>
            <person name="Tuberville T.D."/>
            <person name="Venegas-Anaya M."/>
            <person name="Howard J.T."/>
            <person name="Jarvis E.D."/>
            <person name="Guillette L.J.Jr."/>
            <person name="Glenn T.C."/>
            <person name="Green R.E."/>
            <person name="Ray D.A."/>
        </authorList>
    </citation>
    <scope>NUCLEOTIDE SEQUENCE [LARGE SCALE GENOMIC DNA]</scope>
    <source>
        <strain evidence="2">KSC_2009_1</strain>
    </source>
</reference>
<feature type="compositionally biased region" description="Acidic residues" evidence="1">
    <location>
        <begin position="34"/>
        <end position="48"/>
    </location>
</feature>
<gene>
    <name evidence="2" type="ORF">Y1Q_0021873</name>
</gene>
<dbReference type="Proteomes" id="UP000050525">
    <property type="component" value="Unassembled WGS sequence"/>
</dbReference>
<organism evidence="2 3">
    <name type="scientific">Alligator mississippiensis</name>
    <name type="common">American alligator</name>
    <dbReference type="NCBI Taxonomy" id="8496"/>
    <lineage>
        <taxon>Eukaryota</taxon>
        <taxon>Metazoa</taxon>
        <taxon>Chordata</taxon>
        <taxon>Craniata</taxon>
        <taxon>Vertebrata</taxon>
        <taxon>Euteleostomi</taxon>
        <taxon>Archelosauria</taxon>
        <taxon>Archosauria</taxon>
        <taxon>Crocodylia</taxon>
        <taxon>Alligatoridae</taxon>
        <taxon>Alligatorinae</taxon>
        <taxon>Alligator</taxon>
    </lineage>
</organism>
<keyword evidence="3" id="KW-1185">Reference proteome</keyword>
<dbReference type="STRING" id="8496.A0A151MPA4"/>
<evidence type="ECO:0000256" key="1">
    <source>
        <dbReference type="SAM" id="MobiDB-lite"/>
    </source>
</evidence>
<accession>A0A151MPA4</accession>
<proteinExistence type="predicted"/>
<evidence type="ECO:0000313" key="2">
    <source>
        <dbReference type="EMBL" id="KYO26371.1"/>
    </source>
</evidence>
<name>A0A151MPA4_ALLMI</name>
<sequence length="84" mass="9956">MKAAWRRRVPSARHWHVHSDLELALAIQEHEGREEEEEEKEDDEEEALEAERQLQGLDEAQFGAALRDIDADVPRTHRHRTFFQ</sequence>
<dbReference type="EMBL" id="AKHW03005526">
    <property type="protein sequence ID" value="KYO26371.1"/>
    <property type="molecule type" value="Genomic_DNA"/>
</dbReference>
<comment type="caution">
    <text evidence="2">The sequence shown here is derived from an EMBL/GenBank/DDBJ whole genome shotgun (WGS) entry which is preliminary data.</text>
</comment>
<evidence type="ECO:0000313" key="3">
    <source>
        <dbReference type="Proteomes" id="UP000050525"/>
    </source>
</evidence>
<protein>
    <submittedName>
        <fullName evidence="2">Uncharacterized protein</fullName>
    </submittedName>
</protein>
<feature type="region of interest" description="Disordered" evidence="1">
    <location>
        <begin position="27"/>
        <end position="49"/>
    </location>
</feature>
<dbReference type="AlphaFoldDB" id="A0A151MPA4"/>